<sequence>MRGRDATGTLTLLSDEQREHVASRILEFDAVDLYEETIDGRPMVSIYDHDSFELLLSEAQANELRAKFPVDFAKLSTSTRGLRRYRVF</sequence>
<dbReference type="Proteomes" id="UP000315389">
    <property type="component" value="Unassembled WGS sequence"/>
</dbReference>
<keyword evidence="2" id="KW-1185">Reference proteome</keyword>
<protein>
    <submittedName>
        <fullName evidence="1">Uncharacterized protein</fullName>
    </submittedName>
</protein>
<reference evidence="1 2" key="1">
    <citation type="submission" date="2019-06" db="EMBL/GenBank/DDBJ databases">
        <title>Sequencing the genomes of 1000 actinobacteria strains.</title>
        <authorList>
            <person name="Klenk H.-P."/>
        </authorList>
    </citation>
    <scope>NUCLEOTIDE SEQUENCE [LARGE SCALE GENOMIC DNA]</scope>
    <source>
        <strain evidence="1 2">DSM 4813</strain>
    </source>
</reference>
<organism evidence="1 2">
    <name type="scientific">Rarobacter faecitabidus</name>
    <dbReference type="NCBI Taxonomy" id="13243"/>
    <lineage>
        <taxon>Bacteria</taxon>
        <taxon>Bacillati</taxon>
        <taxon>Actinomycetota</taxon>
        <taxon>Actinomycetes</taxon>
        <taxon>Micrococcales</taxon>
        <taxon>Rarobacteraceae</taxon>
        <taxon>Rarobacter</taxon>
    </lineage>
</organism>
<accession>A0A542ZUQ8</accession>
<proteinExistence type="predicted"/>
<evidence type="ECO:0000313" key="1">
    <source>
        <dbReference type="EMBL" id="TQL63996.1"/>
    </source>
</evidence>
<dbReference type="EMBL" id="VFOS01000001">
    <property type="protein sequence ID" value="TQL63996.1"/>
    <property type="molecule type" value="Genomic_DNA"/>
</dbReference>
<name>A0A542ZUQ8_RARFA</name>
<comment type="caution">
    <text evidence="1">The sequence shown here is derived from an EMBL/GenBank/DDBJ whole genome shotgun (WGS) entry which is preliminary data.</text>
</comment>
<gene>
    <name evidence="1" type="ORF">FB461_0479</name>
</gene>
<evidence type="ECO:0000313" key="2">
    <source>
        <dbReference type="Proteomes" id="UP000315389"/>
    </source>
</evidence>
<dbReference type="AlphaFoldDB" id="A0A542ZUQ8"/>